<evidence type="ECO:0000313" key="2">
    <source>
        <dbReference type="EMBL" id="OQR88759.1"/>
    </source>
</evidence>
<evidence type="ECO:0000313" key="3">
    <source>
        <dbReference type="Proteomes" id="UP000243579"/>
    </source>
</evidence>
<gene>
    <name evidence="2" type="ORF">ACHHYP_06651</name>
</gene>
<organism evidence="2 3">
    <name type="scientific">Achlya hypogyna</name>
    <name type="common">Oomycete</name>
    <name type="synonym">Protoachlya hypogyna</name>
    <dbReference type="NCBI Taxonomy" id="1202772"/>
    <lineage>
        <taxon>Eukaryota</taxon>
        <taxon>Sar</taxon>
        <taxon>Stramenopiles</taxon>
        <taxon>Oomycota</taxon>
        <taxon>Saprolegniomycetes</taxon>
        <taxon>Saprolegniales</taxon>
        <taxon>Achlyaceae</taxon>
        <taxon>Achlya</taxon>
    </lineage>
</organism>
<dbReference type="AlphaFoldDB" id="A0A1V9YSF6"/>
<keyword evidence="3" id="KW-1185">Reference proteome</keyword>
<evidence type="ECO:0000256" key="1">
    <source>
        <dbReference type="SAM" id="MobiDB-lite"/>
    </source>
</evidence>
<accession>A0A1V9YSF6</accession>
<dbReference type="Proteomes" id="UP000243579">
    <property type="component" value="Unassembled WGS sequence"/>
</dbReference>
<proteinExistence type="predicted"/>
<sequence length="241" mass="27543">MLTIVPSDLKCKYAYKACNNVRSLKKDGDHHTLCDYHRAKANSIQRIYATKRRQEKREQRKQAALIKKKEAMTLPLTSSFMNLIEGLDSFLLGDDDLPSQADFKAPSSNVHLRCTYAYKSCTNMRTFRNDGVLHTLCEFHRNKANMIQKTYATKRRQRLRALRGNAGLPPRPIRYSGPMEPIPYRPLTSPTVIEPMDLQALGMFLPEADEIEPTDVWSESTSLSDEEKEFLSELIPASTES</sequence>
<comment type="caution">
    <text evidence="2">The sequence shown here is derived from an EMBL/GenBank/DDBJ whole genome shotgun (WGS) entry which is preliminary data.</text>
</comment>
<dbReference type="EMBL" id="JNBR01001101">
    <property type="protein sequence ID" value="OQR88759.1"/>
    <property type="molecule type" value="Genomic_DNA"/>
</dbReference>
<protein>
    <submittedName>
        <fullName evidence="2">Uncharacterized protein</fullName>
    </submittedName>
</protein>
<reference evidence="2 3" key="1">
    <citation type="journal article" date="2014" name="Genome Biol. Evol.">
        <title>The secreted proteins of Achlya hypogyna and Thraustotheca clavata identify the ancestral oomycete secretome and reveal gene acquisitions by horizontal gene transfer.</title>
        <authorList>
            <person name="Misner I."/>
            <person name="Blouin N."/>
            <person name="Leonard G."/>
            <person name="Richards T.A."/>
            <person name="Lane C.E."/>
        </authorList>
    </citation>
    <scope>NUCLEOTIDE SEQUENCE [LARGE SCALE GENOMIC DNA]</scope>
    <source>
        <strain evidence="2 3">ATCC 48635</strain>
    </source>
</reference>
<name>A0A1V9YSF6_ACHHY</name>
<feature type="region of interest" description="Disordered" evidence="1">
    <location>
        <begin position="211"/>
        <end position="241"/>
    </location>
</feature>
<dbReference type="OrthoDB" id="72798at2759"/>